<evidence type="ECO:0000256" key="5">
    <source>
        <dbReference type="ARBA" id="ARBA00022475"/>
    </source>
</evidence>
<keyword evidence="8 14" id="KW-1133">Transmembrane helix</keyword>
<reference evidence="16" key="1">
    <citation type="journal article" date="2020" name="New Phytol.">
        <title>Comparative genomics reveals dynamic genome evolution in host specialist ectomycorrhizal fungi.</title>
        <authorList>
            <person name="Lofgren L.A."/>
            <person name="Nguyen N.H."/>
            <person name="Vilgalys R."/>
            <person name="Ruytinx J."/>
            <person name="Liao H.L."/>
            <person name="Branco S."/>
            <person name="Kuo A."/>
            <person name="LaButti K."/>
            <person name="Lipzen A."/>
            <person name="Andreopoulos W."/>
            <person name="Pangilinan J."/>
            <person name="Riley R."/>
            <person name="Hundley H."/>
            <person name="Na H."/>
            <person name="Barry K."/>
            <person name="Grigoriev I.V."/>
            <person name="Stajich J.E."/>
            <person name="Kennedy P.G."/>
        </authorList>
    </citation>
    <scope>NUCLEOTIDE SEQUENCE</scope>
    <source>
        <strain evidence="16">MN1</strain>
    </source>
</reference>
<dbReference type="PROSITE" id="PS51384">
    <property type="entry name" value="FAD_FR"/>
    <property type="match status" value="1"/>
</dbReference>
<dbReference type="CDD" id="cd06186">
    <property type="entry name" value="NOX_Duox_like_FAD_NADP"/>
    <property type="match status" value="1"/>
</dbReference>
<gene>
    <name evidence="16" type="ORF">BJ212DRAFT_1258369</name>
</gene>
<comment type="caution">
    <text evidence="16">The sequence shown here is derived from an EMBL/GenBank/DDBJ whole genome shotgun (WGS) entry which is preliminary data.</text>
</comment>
<evidence type="ECO:0000256" key="2">
    <source>
        <dbReference type="ARBA" id="ARBA00006278"/>
    </source>
</evidence>
<dbReference type="GO" id="GO:0006879">
    <property type="term" value="P:intracellular iron ion homeostasis"/>
    <property type="evidence" value="ECO:0007669"/>
    <property type="project" value="TreeGrafter"/>
</dbReference>
<feature type="transmembrane region" description="Helical" evidence="14">
    <location>
        <begin position="247"/>
        <end position="265"/>
    </location>
</feature>
<dbReference type="EC" id="1.16.1.9" evidence="3"/>
<dbReference type="SFLD" id="SFLDS00052">
    <property type="entry name" value="Ferric_Reductase_Domain"/>
    <property type="match status" value="1"/>
</dbReference>
<evidence type="ECO:0000256" key="6">
    <source>
        <dbReference type="ARBA" id="ARBA00022692"/>
    </source>
</evidence>
<feature type="transmembrane region" description="Helical" evidence="14">
    <location>
        <begin position="209"/>
        <end position="227"/>
    </location>
</feature>
<feature type="transmembrane region" description="Helical" evidence="14">
    <location>
        <begin position="6"/>
        <end position="27"/>
    </location>
</feature>
<dbReference type="EMBL" id="JABBWG010000002">
    <property type="protein sequence ID" value="KAG1825505.1"/>
    <property type="molecule type" value="Genomic_DNA"/>
</dbReference>
<dbReference type="InterPro" id="IPR013112">
    <property type="entry name" value="FAD-bd_8"/>
</dbReference>
<dbReference type="InterPro" id="IPR013121">
    <property type="entry name" value="Fe_red_NAD-bd_6"/>
</dbReference>
<dbReference type="InterPro" id="IPR051410">
    <property type="entry name" value="Ferric/Cupric_Reductase"/>
</dbReference>
<comment type="catalytic activity">
    <reaction evidence="13">
        <text>2 a Fe(II)-siderophore + NADP(+) + H(+) = 2 a Fe(III)-siderophore + NADPH</text>
        <dbReference type="Rhea" id="RHEA:28795"/>
        <dbReference type="Rhea" id="RHEA-COMP:11342"/>
        <dbReference type="Rhea" id="RHEA-COMP:11344"/>
        <dbReference type="ChEBI" id="CHEBI:15378"/>
        <dbReference type="ChEBI" id="CHEBI:29033"/>
        <dbReference type="ChEBI" id="CHEBI:29034"/>
        <dbReference type="ChEBI" id="CHEBI:57783"/>
        <dbReference type="ChEBI" id="CHEBI:58349"/>
        <dbReference type="EC" id="1.16.1.9"/>
    </reaction>
</comment>
<dbReference type="Pfam" id="PF01794">
    <property type="entry name" value="Ferric_reduct"/>
    <property type="match status" value="1"/>
</dbReference>
<dbReference type="InterPro" id="IPR017938">
    <property type="entry name" value="Riboflavin_synthase-like_b-brl"/>
</dbReference>
<evidence type="ECO:0000256" key="7">
    <source>
        <dbReference type="ARBA" id="ARBA00022982"/>
    </source>
</evidence>
<dbReference type="GO" id="GO:0006826">
    <property type="term" value="P:iron ion transport"/>
    <property type="evidence" value="ECO:0007669"/>
    <property type="project" value="TreeGrafter"/>
</dbReference>
<keyword evidence="4" id="KW-0813">Transport</keyword>
<keyword evidence="9" id="KW-0560">Oxidoreductase</keyword>
<dbReference type="Pfam" id="PF08030">
    <property type="entry name" value="NAD_binding_6"/>
    <property type="match status" value="1"/>
</dbReference>
<comment type="subcellular location">
    <subcellularLocation>
        <location evidence="1">Cell membrane</location>
        <topology evidence="1">Multi-pass membrane protein</topology>
    </subcellularLocation>
</comment>
<keyword evidence="7" id="KW-0249">Electron transport</keyword>
<dbReference type="GO" id="GO:0005886">
    <property type="term" value="C:plasma membrane"/>
    <property type="evidence" value="ECO:0007669"/>
    <property type="project" value="UniProtKB-SubCell"/>
</dbReference>
<evidence type="ECO:0000256" key="8">
    <source>
        <dbReference type="ARBA" id="ARBA00022989"/>
    </source>
</evidence>
<feature type="transmembrane region" description="Helical" evidence="14">
    <location>
        <begin position="171"/>
        <end position="188"/>
    </location>
</feature>
<feature type="transmembrane region" description="Helical" evidence="14">
    <location>
        <begin position="272"/>
        <end position="290"/>
    </location>
</feature>
<comment type="similarity">
    <text evidence="2">Belongs to the ferric reductase (FRE) family.</text>
</comment>
<evidence type="ECO:0000256" key="11">
    <source>
        <dbReference type="ARBA" id="ARBA00023136"/>
    </source>
</evidence>
<dbReference type="RefSeq" id="XP_041198758.1">
    <property type="nucleotide sequence ID" value="XM_041329934.1"/>
</dbReference>
<accession>A0A9P7JIW7</accession>
<keyword evidence="10" id="KW-0406">Ion transport</keyword>
<feature type="domain" description="FAD-binding FR-type" evidence="15">
    <location>
        <begin position="312"/>
        <end position="430"/>
    </location>
</feature>
<dbReference type="AlphaFoldDB" id="A0A9P7JIW7"/>
<evidence type="ECO:0000313" key="17">
    <source>
        <dbReference type="Proteomes" id="UP000807769"/>
    </source>
</evidence>
<dbReference type="SUPFAM" id="SSF52343">
    <property type="entry name" value="Ferredoxin reductase-like, C-terminal NADP-linked domain"/>
    <property type="match status" value="1"/>
</dbReference>
<dbReference type="Gene3D" id="3.40.50.80">
    <property type="entry name" value="Nucleotide-binding domain of ferredoxin-NADP reductase (FNR) module"/>
    <property type="match status" value="1"/>
</dbReference>
<evidence type="ECO:0000313" key="16">
    <source>
        <dbReference type="EMBL" id="KAG1825505.1"/>
    </source>
</evidence>
<feature type="transmembrane region" description="Helical" evidence="14">
    <location>
        <begin position="139"/>
        <end position="159"/>
    </location>
</feature>
<dbReference type="OrthoDB" id="17725at2759"/>
<evidence type="ECO:0000256" key="14">
    <source>
        <dbReference type="SAM" id="Phobius"/>
    </source>
</evidence>
<dbReference type="PANTHER" id="PTHR32361">
    <property type="entry name" value="FERRIC/CUPRIC REDUCTASE TRANSMEMBRANE COMPONENT"/>
    <property type="match status" value="1"/>
</dbReference>
<keyword evidence="5" id="KW-1003">Cell membrane</keyword>
<evidence type="ECO:0000259" key="15">
    <source>
        <dbReference type="PROSITE" id="PS51384"/>
    </source>
</evidence>
<dbReference type="SUPFAM" id="SSF63380">
    <property type="entry name" value="Riboflavin synthase domain-like"/>
    <property type="match status" value="1"/>
</dbReference>
<keyword evidence="6 14" id="KW-0812">Transmembrane</keyword>
<name>A0A9P7JIW7_9AGAM</name>
<evidence type="ECO:0000256" key="3">
    <source>
        <dbReference type="ARBA" id="ARBA00012668"/>
    </source>
</evidence>
<dbReference type="InterPro" id="IPR039261">
    <property type="entry name" value="FNR_nucleotide-bd"/>
</dbReference>
<keyword evidence="12" id="KW-0325">Glycoprotein</keyword>
<dbReference type="Pfam" id="PF08022">
    <property type="entry name" value="FAD_binding_8"/>
    <property type="match status" value="1"/>
</dbReference>
<dbReference type="GO" id="GO:0052851">
    <property type="term" value="F:ferric-chelate reductase (NADPH) activity"/>
    <property type="evidence" value="ECO:0007669"/>
    <property type="project" value="UniProtKB-EC"/>
</dbReference>
<proteinExistence type="inferred from homology"/>
<keyword evidence="11 14" id="KW-0472">Membrane</keyword>
<keyword evidence="17" id="KW-1185">Reference proteome</keyword>
<evidence type="ECO:0000256" key="13">
    <source>
        <dbReference type="ARBA" id="ARBA00048483"/>
    </source>
</evidence>
<dbReference type="SFLD" id="SFLDG01168">
    <property type="entry name" value="Ferric_reductase_subgroup_(FRE"/>
    <property type="match status" value="1"/>
</dbReference>
<feature type="transmembrane region" description="Helical" evidence="14">
    <location>
        <begin position="296"/>
        <end position="315"/>
    </location>
</feature>
<organism evidence="16 17">
    <name type="scientific">Suillus subaureus</name>
    <dbReference type="NCBI Taxonomy" id="48587"/>
    <lineage>
        <taxon>Eukaryota</taxon>
        <taxon>Fungi</taxon>
        <taxon>Dikarya</taxon>
        <taxon>Basidiomycota</taxon>
        <taxon>Agaricomycotina</taxon>
        <taxon>Agaricomycetes</taxon>
        <taxon>Agaricomycetidae</taxon>
        <taxon>Boletales</taxon>
        <taxon>Suillineae</taxon>
        <taxon>Suillaceae</taxon>
        <taxon>Suillus</taxon>
    </lineage>
</organism>
<sequence>MGLSDNLVYHADILIFGIILIFALANLPRAYARFSRRSEWSQGHLLRSTVPLPSTKPRINFNLNLTSSYPDNPEKPSFGDFDCGDSSTTCPPLPSLHRINLAHVVGEKSLPKVPNRDPTLSSIWHPVASVLRSRVHNSYSVNQVLLMLAYISIILYVSFYKSDPFTDPLRAGFVITSQIPFVYALATKNNIIGMMVGVGYEKLNFLHRLVGKLMVIGANVHFIGYVYKWSLAGDINKRLAEDSIRWGIVALVCLDLLGFCSTEYVRSKSYNLFIASHVVSFTIFLFAACYHVPACVPYVVAACVFYILDHVVRAIKTRVTTAKLRPLPELGITRVEVPSINAGWRAGQHVRLRVLSSSMGWWGWSEVHPFTIANVAETSEGMVLMCKKTGRWTDSLFSMAQTASYGETGMEVGRDVRVMVEGPYGGVGHTVMSSYSGAMFVVGGSGVSFALPAVQGLIQVPTGVKVIDIVWSVQDPSSLTPLLPLFMKLVQNSSSARVNVHVFYTRAISTTIDGIYLPQGITLLPGRPKLEKLLDAAITNTMSAGGSNGVFVGVCGPVSLANTMAHVVKDFDARLCAAVGGIKLHEETFGW</sequence>
<evidence type="ECO:0000256" key="4">
    <source>
        <dbReference type="ARBA" id="ARBA00022448"/>
    </source>
</evidence>
<dbReference type="Proteomes" id="UP000807769">
    <property type="component" value="Unassembled WGS sequence"/>
</dbReference>
<evidence type="ECO:0000256" key="9">
    <source>
        <dbReference type="ARBA" id="ARBA00023002"/>
    </source>
</evidence>
<evidence type="ECO:0000256" key="12">
    <source>
        <dbReference type="ARBA" id="ARBA00023180"/>
    </source>
</evidence>
<evidence type="ECO:0000256" key="10">
    <source>
        <dbReference type="ARBA" id="ARBA00023065"/>
    </source>
</evidence>
<dbReference type="PANTHER" id="PTHR32361:SF9">
    <property type="entry name" value="FERRIC REDUCTASE TRANSMEMBRANE COMPONENT 3-RELATED"/>
    <property type="match status" value="1"/>
</dbReference>
<dbReference type="InterPro" id="IPR017927">
    <property type="entry name" value="FAD-bd_FR_type"/>
</dbReference>
<dbReference type="InterPro" id="IPR013130">
    <property type="entry name" value="Fe3_Rdtase_TM_dom"/>
</dbReference>
<evidence type="ECO:0000256" key="1">
    <source>
        <dbReference type="ARBA" id="ARBA00004651"/>
    </source>
</evidence>
<dbReference type="GeneID" id="64623951"/>
<dbReference type="GO" id="GO:0015677">
    <property type="term" value="P:copper ion import"/>
    <property type="evidence" value="ECO:0007669"/>
    <property type="project" value="TreeGrafter"/>
</dbReference>
<protein>
    <recommendedName>
        <fullName evidence="3">ferric-chelate reductase (NADPH)</fullName>
        <ecNumber evidence="3">1.16.1.9</ecNumber>
    </recommendedName>
</protein>